<keyword evidence="2" id="KW-1185">Reference proteome</keyword>
<dbReference type="EMBL" id="BMAU01021334">
    <property type="protein sequence ID" value="GFY15367.1"/>
    <property type="molecule type" value="Genomic_DNA"/>
</dbReference>
<name>A0A8X6VED9_TRICX</name>
<sequence>MFPGSGDHGSLVVKIRTSGPACQKFEPRTAEDPPCRGAMHVKSAEAQTASRWEIAIVIAYGLVVKRVKCHLGGRFHLTAVQPKV</sequence>
<evidence type="ECO:0000313" key="2">
    <source>
        <dbReference type="Proteomes" id="UP000887159"/>
    </source>
</evidence>
<accession>A0A8X6VED9</accession>
<reference evidence="1" key="1">
    <citation type="submission" date="2020-08" db="EMBL/GenBank/DDBJ databases">
        <title>Multicomponent nature underlies the extraordinary mechanical properties of spider dragline silk.</title>
        <authorList>
            <person name="Kono N."/>
            <person name="Nakamura H."/>
            <person name="Mori M."/>
            <person name="Yoshida Y."/>
            <person name="Ohtoshi R."/>
            <person name="Malay A.D."/>
            <person name="Moran D.A.P."/>
            <person name="Tomita M."/>
            <person name="Numata K."/>
            <person name="Arakawa K."/>
        </authorList>
    </citation>
    <scope>NUCLEOTIDE SEQUENCE</scope>
</reference>
<protein>
    <submittedName>
        <fullName evidence="1">Uncharacterized protein</fullName>
    </submittedName>
</protein>
<proteinExistence type="predicted"/>
<evidence type="ECO:0000313" key="1">
    <source>
        <dbReference type="EMBL" id="GFY15367.1"/>
    </source>
</evidence>
<organism evidence="1 2">
    <name type="scientific">Trichonephila clavipes</name>
    <name type="common">Golden silk orbweaver</name>
    <name type="synonym">Nephila clavipes</name>
    <dbReference type="NCBI Taxonomy" id="2585209"/>
    <lineage>
        <taxon>Eukaryota</taxon>
        <taxon>Metazoa</taxon>
        <taxon>Ecdysozoa</taxon>
        <taxon>Arthropoda</taxon>
        <taxon>Chelicerata</taxon>
        <taxon>Arachnida</taxon>
        <taxon>Araneae</taxon>
        <taxon>Araneomorphae</taxon>
        <taxon>Entelegynae</taxon>
        <taxon>Araneoidea</taxon>
        <taxon>Nephilidae</taxon>
        <taxon>Trichonephila</taxon>
    </lineage>
</organism>
<dbReference type="AlphaFoldDB" id="A0A8X6VED9"/>
<gene>
    <name evidence="1" type="ORF">TNCV_1571781</name>
</gene>
<dbReference type="Proteomes" id="UP000887159">
    <property type="component" value="Unassembled WGS sequence"/>
</dbReference>
<comment type="caution">
    <text evidence="1">The sequence shown here is derived from an EMBL/GenBank/DDBJ whole genome shotgun (WGS) entry which is preliminary data.</text>
</comment>